<gene>
    <name evidence="5" type="ORF">C0Q70_10228</name>
</gene>
<dbReference type="STRING" id="400727.A0A2T7PC15"/>
<dbReference type="EMBL" id="PZQS01000005">
    <property type="protein sequence ID" value="PVD30952.1"/>
    <property type="molecule type" value="Genomic_DNA"/>
</dbReference>
<dbReference type="SMART" id="SM00252">
    <property type="entry name" value="SH2"/>
    <property type="match status" value="1"/>
</dbReference>
<feature type="compositionally biased region" description="Polar residues" evidence="3">
    <location>
        <begin position="139"/>
        <end position="161"/>
    </location>
</feature>
<evidence type="ECO:0000259" key="4">
    <source>
        <dbReference type="PROSITE" id="PS50001"/>
    </source>
</evidence>
<reference evidence="5 6" key="1">
    <citation type="submission" date="2018-04" db="EMBL/GenBank/DDBJ databases">
        <title>The genome of golden apple snail Pomacea canaliculata provides insight into stress tolerance and invasive adaptation.</title>
        <authorList>
            <person name="Liu C."/>
            <person name="Liu B."/>
            <person name="Ren Y."/>
            <person name="Zhang Y."/>
            <person name="Wang H."/>
            <person name="Li S."/>
            <person name="Jiang F."/>
            <person name="Yin L."/>
            <person name="Zhang G."/>
            <person name="Qian W."/>
            <person name="Fan W."/>
        </authorList>
    </citation>
    <scope>NUCLEOTIDE SEQUENCE [LARGE SCALE GENOMIC DNA]</scope>
    <source>
        <strain evidence="5">SZHN2017</strain>
        <tissue evidence="5">Muscle</tissue>
    </source>
</reference>
<name>A0A2T7PC15_POMCA</name>
<dbReference type="InterPro" id="IPR000980">
    <property type="entry name" value="SH2"/>
</dbReference>
<dbReference type="Pfam" id="PF00017">
    <property type="entry name" value="SH2"/>
    <property type="match status" value="1"/>
</dbReference>
<feature type="region of interest" description="Disordered" evidence="3">
    <location>
        <begin position="105"/>
        <end position="125"/>
    </location>
</feature>
<evidence type="ECO:0000256" key="1">
    <source>
        <dbReference type="ARBA" id="ARBA00022999"/>
    </source>
</evidence>
<feature type="domain" description="SH2" evidence="4">
    <location>
        <begin position="187"/>
        <end position="246"/>
    </location>
</feature>
<dbReference type="Gene3D" id="3.30.505.10">
    <property type="entry name" value="SH2 domain"/>
    <property type="match status" value="1"/>
</dbReference>
<accession>A0A2T7PC15</accession>
<dbReference type="AlphaFoldDB" id="A0A2T7PC15"/>
<dbReference type="Proteomes" id="UP000245119">
    <property type="component" value="Linkage Group LG5"/>
</dbReference>
<keyword evidence="6" id="KW-1185">Reference proteome</keyword>
<dbReference type="InterPro" id="IPR036860">
    <property type="entry name" value="SH2_dom_sf"/>
</dbReference>
<sequence>MVKNFQHDRGSILSYEQHSLPSRLVATVASQAKGMHASWFNTHDIAYLSTVDPAVEWPKEPEDVYEVMEEAADNVNGEEEYMEPDAPSPPDHACQTLSFCTSIQGQDTNNSNGSNYHQNLHKQGNLQEKIQKSCERRTFNTQSTSVSPPRQAKKISNTTPPSGGWLFNSAQATQGSSKKEDLSSYPWFHGNIKREDADHIFAREHMEGMFLIRKSERKADQPYTLVLWHHGRMWNLPVRLREDKKYAAGSKKADESQLVFMMAVIRGALGKDRERLVDFRVWRTDLKSVKIDGA</sequence>
<evidence type="ECO:0000256" key="3">
    <source>
        <dbReference type="SAM" id="MobiDB-lite"/>
    </source>
</evidence>
<dbReference type="GO" id="GO:0007169">
    <property type="term" value="P:cell surface receptor protein tyrosine kinase signaling pathway"/>
    <property type="evidence" value="ECO:0007669"/>
    <property type="project" value="TreeGrafter"/>
</dbReference>
<evidence type="ECO:0000313" key="5">
    <source>
        <dbReference type="EMBL" id="PVD30952.1"/>
    </source>
</evidence>
<feature type="region of interest" description="Disordered" evidence="3">
    <location>
        <begin position="138"/>
        <end position="182"/>
    </location>
</feature>
<proteinExistence type="predicted"/>
<dbReference type="GO" id="GO:0005737">
    <property type="term" value="C:cytoplasm"/>
    <property type="evidence" value="ECO:0007669"/>
    <property type="project" value="UniProtKB-ARBA"/>
</dbReference>
<keyword evidence="1 2" id="KW-0727">SH2 domain</keyword>
<dbReference type="PANTHER" id="PTHR14098">
    <property type="entry name" value="SH2 DOMAIN CONTAINING PROTEIN"/>
    <property type="match status" value="1"/>
</dbReference>
<evidence type="ECO:0000313" key="6">
    <source>
        <dbReference type="Proteomes" id="UP000245119"/>
    </source>
</evidence>
<protein>
    <recommendedName>
        <fullName evidence="4">SH2 domain-containing protein</fullName>
    </recommendedName>
</protein>
<dbReference type="GO" id="GO:0035556">
    <property type="term" value="P:intracellular signal transduction"/>
    <property type="evidence" value="ECO:0007669"/>
    <property type="project" value="TreeGrafter"/>
</dbReference>
<dbReference type="PROSITE" id="PS50001">
    <property type="entry name" value="SH2"/>
    <property type="match status" value="1"/>
</dbReference>
<comment type="caution">
    <text evidence="5">The sequence shown here is derived from an EMBL/GenBank/DDBJ whole genome shotgun (WGS) entry which is preliminary data.</text>
</comment>
<evidence type="ECO:0000256" key="2">
    <source>
        <dbReference type="PROSITE-ProRule" id="PRU00191"/>
    </source>
</evidence>
<dbReference type="SUPFAM" id="SSF55550">
    <property type="entry name" value="SH2 domain"/>
    <property type="match status" value="1"/>
</dbReference>
<dbReference type="InterPro" id="IPR051751">
    <property type="entry name" value="Immunoreceptor_sig_adapters"/>
</dbReference>
<organism evidence="5 6">
    <name type="scientific">Pomacea canaliculata</name>
    <name type="common">Golden apple snail</name>
    <dbReference type="NCBI Taxonomy" id="400727"/>
    <lineage>
        <taxon>Eukaryota</taxon>
        <taxon>Metazoa</taxon>
        <taxon>Spiralia</taxon>
        <taxon>Lophotrochozoa</taxon>
        <taxon>Mollusca</taxon>
        <taxon>Gastropoda</taxon>
        <taxon>Caenogastropoda</taxon>
        <taxon>Architaenioglossa</taxon>
        <taxon>Ampullarioidea</taxon>
        <taxon>Ampullariidae</taxon>
        <taxon>Pomacea</taxon>
    </lineage>
</organism>
<dbReference type="PANTHER" id="PTHR14098:SF14">
    <property type="entry name" value="SH2 DOMAIN-CONTAINING PROTEIN"/>
    <property type="match status" value="1"/>
</dbReference>